<organism evidence="3 4">
    <name type="scientific">Dioscorea zingiberensis</name>
    <dbReference type="NCBI Taxonomy" id="325984"/>
    <lineage>
        <taxon>Eukaryota</taxon>
        <taxon>Viridiplantae</taxon>
        <taxon>Streptophyta</taxon>
        <taxon>Embryophyta</taxon>
        <taxon>Tracheophyta</taxon>
        <taxon>Spermatophyta</taxon>
        <taxon>Magnoliopsida</taxon>
        <taxon>Liliopsida</taxon>
        <taxon>Dioscoreales</taxon>
        <taxon>Dioscoreaceae</taxon>
        <taxon>Dioscorea</taxon>
    </lineage>
</organism>
<dbReference type="Proteomes" id="UP001085076">
    <property type="component" value="Miscellaneous, Linkage group lg04"/>
</dbReference>
<protein>
    <recommendedName>
        <fullName evidence="2">C2 domain-containing protein</fullName>
    </recommendedName>
</protein>
<accession>A0A9D5HGX4</accession>
<dbReference type="Pfam" id="PF00168">
    <property type="entry name" value="C2"/>
    <property type="match status" value="1"/>
</dbReference>
<dbReference type="InterPro" id="IPR035892">
    <property type="entry name" value="C2_domain_sf"/>
</dbReference>
<feature type="region of interest" description="Disordered" evidence="1">
    <location>
        <begin position="177"/>
        <end position="218"/>
    </location>
</feature>
<feature type="compositionally biased region" description="Low complexity" evidence="1">
    <location>
        <begin position="177"/>
        <end position="186"/>
    </location>
</feature>
<proteinExistence type="predicted"/>
<sequence length="312" mass="32821">MASTTLEITLISAKDLEDVNLFSDMVVYADVSIDGDSRTAQRTTADQNGGTNPSWNATVRVPVPADDPSRHVVHVILRTERALGDRDVGEVHIPLKEFFSGPGDAKTPQFISYQVRKPSSGKSKGVLNLSFKISDAVDSAPVPPVVYPTATTYSPSSSKAGGYPPATSYPSSGYPPYAQPGHGYPQGYPPYAQPGHGYPQGYPPYAQPGHGYPQGYPPPPPPPAGYGCSAPPQGYGYGVVPAPYVYPQGYSPYAQPGYGYPPPPPPAGYGYGAVPPQQPQNKLGLRLFAAVVGDALGGLVASWMTSGAGFDF</sequence>
<evidence type="ECO:0000259" key="2">
    <source>
        <dbReference type="PROSITE" id="PS50004"/>
    </source>
</evidence>
<feature type="compositionally biased region" description="Polar residues" evidence="1">
    <location>
        <begin position="38"/>
        <end position="56"/>
    </location>
</feature>
<dbReference type="PANTHER" id="PTHR32246">
    <property type="entry name" value="INGRESSION PROTEIN FIC1"/>
    <property type="match status" value="1"/>
</dbReference>
<name>A0A9D5HGX4_9LILI</name>
<dbReference type="SMART" id="SM00239">
    <property type="entry name" value="C2"/>
    <property type="match status" value="1"/>
</dbReference>
<evidence type="ECO:0000313" key="4">
    <source>
        <dbReference type="Proteomes" id="UP001085076"/>
    </source>
</evidence>
<feature type="region of interest" description="Disordered" evidence="1">
    <location>
        <begin position="37"/>
        <end position="56"/>
    </location>
</feature>
<dbReference type="PANTHER" id="PTHR32246:SF173">
    <property type="entry name" value="C2 DOMAIN-CONTAINING PROTEIN"/>
    <property type="match status" value="1"/>
</dbReference>
<gene>
    <name evidence="3" type="ORF">J5N97_018211</name>
</gene>
<dbReference type="OrthoDB" id="270970at2759"/>
<evidence type="ECO:0000256" key="1">
    <source>
        <dbReference type="SAM" id="MobiDB-lite"/>
    </source>
</evidence>
<evidence type="ECO:0000313" key="3">
    <source>
        <dbReference type="EMBL" id="KAJ0976246.1"/>
    </source>
</evidence>
<dbReference type="InterPro" id="IPR044750">
    <property type="entry name" value="C2_SRC2/BAP"/>
</dbReference>
<dbReference type="AlphaFoldDB" id="A0A9D5HGX4"/>
<dbReference type="CDD" id="cd04051">
    <property type="entry name" value="C2_SRC2_like"/>
    <property type="match status" value="1"/>
</dbReference>
<dbReference type="InterPro" id="IPR000008">
    <property type="entry name" value="C2_dom"/>
</dbReference>
<dbReference type="SUPFAM" id="SSF49562">
    <property type="entry name" value="C2 domain (Calcium/lipid-binding domain, CaLB)"/>
    <property type="match status" value="1"/>
</dbReference>
<feature type="domain" description="C2" evidence="2">
    <location>
        <begin position="1"/>
        <end position="108"/>
    </location>
</feature>
<reference evidence="3" key="1">
    <citation type="submission" date="2021-03" db="EMBL/GenBank/DDBJ databases">
        <authorList>
            <person name="Li Z."/>
            <person name="Yang C."/>
        </authorList>
    </citation>
    <scope>NUCLEOTIDE SEQUENCE</scope>
    <source>
        <strain evidence="3">Dzin_1.0</strain>
        <tissue evidence="3">Leaf</tissue>
    </source>
</reference>
<reference evidence="3" key="2">
    <citation type="journal article" date="2022" name="Hortic Res">
        <title>The genome of Dioscorea zingiberensis sheds light on the biosynthesis, origin and evolution of the medicinally important diosgenin saponins.</title>
        <authorList>
            <person name="Li Y."/>
            <person name="Tan C."/>
            <person name="Li Z."/>
            <person name="Guo J."/>
            <person name="Li S."/>
            <person name="Chen X."/>
            <person name="Wang C."/>
            <person name="Dai X."/>
            <person name="Yang H."/>
            <person name="Song W."/>
            <person name="Hou L."/>
            <person name="Xu J."/>
            <person name="Tong Z."/>
            <person name="Xu A."/>
            <person name="Yuan X."/>
            <person name="Wang W."/>
            <person name="Yang Q."/>
            <person name="Chen L."/>
            <person name="Sun Z."/>
            <person name="Wang K."/>
            <person name="Pan B."/>
            <person name="Chen J."/>
            <person name="Bao Y."/>
            <person name="Liu F."/>
            <person name="Qi X."/>
            <person name="Gang D.R."/>
            <person name="Wen J."/>
            <person name="Li J."/>
        </authorList>
    </citation>
    <scope>NUCLEOTIDE SEQUENCE</scope>
    <source>
        <strain evidence="3">Dzin_1.0</strain>
    </source>
</reference>
<comment type="caution">
    <text evidence="3">The sequence shown here is derived from an EMBL/GenBank/DDBJ whole genome shotgun (WGS) entry which is preliminary data.</text>
</comment>
<dbReference type="PROSITE" id="PS50004">
    <property type="entry name" value="C2"/>
    <property type="match status" value="1"/>
</dbReference>
<dbReference type="GO" id="GO:0006952">
    <property type="term" value="P:defense response"/>
    <property type="evidence" value="ECO:0007669"/>
    <property type="project" value="InterPro"/>
</dbReference>
<keyword evidence="4" id="KW-1185">Reference proteome</keyword>
<dbReference type="Gene3D" id="2.60.40.150">
    <property type="entry name" value="C2 domain"/>
    <property type="match status" value="1"/>
</dbReference>
<dbReference type="EMBL" id="JAGGNH010000004">
    <property type="protein sequence ID" value="KAJ0976246.1"/>
    <property type="molecule type" value="Genomic_DNA"/>
</dbReference>